<protein>
    <submittedName>
        <fullName evidence="2">ECF transporter S component</fullName>
    </submittedName>
</protein>
<feature type="transmembrane region" description="Helical" evidence="1">
    <location>
        <begin position="12"/>
        <end position="30"/>
    </location>
</feature>
<comment type="caution">
    <text evidence="2">The sequence shown here is derived from an EMBL/GenBank/DDBJ whole genome shotgun (WGS) entry which is preliminary data.</text>
</comment>
<accession>A0ABS5QNA3</accession>
<reference evidence="2 3" key="1">
    <citation type="submission" date="2020-02" db="EMBL/GenBank/DDBJ databases">
        <title>Fructobacillus sp. isolated from paper mulberry of Taiwan.</title>
        <authorList>
            <person name="Lin S.-T."/>
        </authorList>
    </citation>
    <scope>NUCLEOTIDE SEQUENCE [LARGE SCALE GENOMIC DNA]</scope>
    <source>
        <strain evidence="2 3">M1-10</strain>
    </source>
</reference>
<keyword evidence="1" id="KW-1133">Transmembrane helix</keyword>
<proteinExistence type="predicted"/>
<feature type="transmembrane region" description="Helical" evidence="1">
    <location>
        <begin position="91"/>
        <end position="110"/>
    </location>
</feature>
<dbReference type="EMBL" id="JAAMFI010000001">
    <property type="protein sequence ID" value="MBS9334536.1"/>
    <property type="molecule type" value="Genomic_DNA"/>
</dbReference>
<dbReference type="Pfam" id="PF12822">
    <property type="entry name" value="ECF_trnsprt"/>
    <property type="match status" value="1"/>
</dbReference>
<dbReference type="RefSeq" id="WP_213819153.1">
    <property type="nucleotide sequence ID" value="NZ_JAAMFI010000001.1"/>
</dbReference>
<keyword evidence="3" id="KW-1185">Reference proteome</keyword>
<evidence type="ECO:0000313" key="3">
    <source>
        <dbReference type="Proteomes" id="UP001519418"/>
    </source>
</evidence>
<dbReference type="Proteomes" id="UP001519418">
    <property type="component" value="Unassembled WGS sequence"/>
</dbReference>
<dbReference type="Gene3D" id="1.10.1760.20">
    <property type="match status" value="1"/>
</dbReference>
<feature type="transmembrane region" description="Helical" evidence="1">
    <location>
        <begin position="122"/>
        <end position="150"/>
    </location>
</feature>
<gene>
    <name evidence="2" type="ORF">G6R27_00600</name>
</gene>
<keyword evidence="1" id="KW-0812">Transmembrane</keyword>
<evidence type="ECO:0000256" key="1">
    <source>
        <dbReference type="SAM" id="Phobius"/>
    </source>
</evidence>
<feature type="transmembrane region" description="Helical" evidence="1">
    <location>
        <begin position="162"/>
        <end position="192"/>
    </location>
</feature>
<keyword evidence="1" id="KW-0472">Membrane</keyword>
<sequence>MNKKQKNQQFVLTTMFVAIILLQSIVPFLGYVPLGAVVVGASAVILPATVALSAVLLGVRSGFIVAFFWAFYSWIRALLHPGTFGSVLFSNPLVAFVPRLLVGLMIGYLAKRFFSGRNKPTLFLFCMGGLSAFINTAMVILLTFLSLSFLPLSGYGIPKENLLFWLISVLAFNFIFEFFVNGFLVAAIGSVLQKHLPKF</sequence>
<evidence type="ECO:0000313" key="2">
    <source>
        <dbReference type="EMBL" id="MBS9334536.1"/>
    </source>
</evidence>
<name>A0ABS5QNA3_9LACO</name>
<dbReference type="InterPro" id="IPR024529">
    <property type="entry name" value="ECF_trnsprt_substrate-spec"/>
</dbReference>
<organism evidence="2 3">
    <name type="scientific">Fructobacillus papyriferae</name>
    <dbReference type="NCBI Taxonomy" id="2713171"/>
    <lineage>
        <taxon>Bacteria</taxon>
        <taxon>Bacillati</taxon>
        <taxon>Bacillota</taxon>
        <taxon>Bacilli</taxon>
        <taxon>Lactobacillales</taxon>
        <taxon>Lactobacillaceae</taxon>
        <taxon>Fructobacillus</taxon>
    </lineage>
</organism>